<dbReference type="RefSeq" id="NP_073341.1">
    <property type="nucleotide sequence ID" value="NC_002641.1"/>
</dbReference>
<feature type="compositionally biased region" description="Polar residues" evidence="9">
    <location>
        <begin position="250"/>
        <end position="262"/>
    </location>
</feature>
<sequence>MSSKFRYGYSDQDYRRSGEPIRSHFSHRSKSGRRLSRGVYNLASEHVGASSNMDYNVDKHHYVTGGSRRFLNSSHTYVTLDDPKTRNDISGLKRKSFIGYLRDTFSNRRSQPTAEYHDGGLHMNDAASRSRARSRRRPSSRSRTRHASAHTHYHMRSRHRHSGSGRSTDRSSRKRSYRFHGGSNTSGDYTYAARSGRVRRRGRRSSRRRGPRAGGYGDASTNLRHDGDSEYTSSDPEYDESQNDRDNHRSTSNSLNEEYPNRLNSTSMIFVDSRDHPPLSSESQNRGFIRKVKGVNIKGTQRKLPFVKSPSPMVDFIHIRLLRLLEPISFSDAMREDELLHNRGKILGNGTLWHSADRPDYDEGKMYTSAPPKSAIAWKRTAKQARALILCLSRDSLRNSIMNSYDLTNVKAVMFLINVGMKIAANVHRDGMARYGNIKLVSSLQFVPEGDAEIFEADVIHAPRGPAASVLRACYGAIAYWPELRCILEQKSRAVVRYAISAMLQAECVLLARISSHSASLTVEELRILSACVTMICVVATLASHFLYAALGQLLHRNKNNGLYAWLRNNTSSQHLPMHSIDLLHAEGACLGGLEASFYGPKGTPLGMTIVRAYIVARTSFTELMNEVMSRENAFLEKETDETGEYLISAIIAVTIVLQRLLGYLNIVVAQLTIASEIHDREVGVWSETFIMYRYLSYVCKCLYRPVTVEEYIKERNEAMDLLDLKFARGDPPMEMSEIISGGGRYSELDTLELIPPPVDYDVLGNIVPLKDALLDAKDVIFEPRPFK</sequence>
<evidence type="ECO:0000313" key="11">
    <source>
        <dbReference type="EMBL" id="AAG45785.1"/>
    </source>
</evidence>
<comment type="subunit">
    <text evidence="8">Interacts with US3 kinase. Interacts with UL31 and UL34; these interactions seem important for efficient virion nuclear egress. Interacts with UL41/VHS.</text>
</comment>
<dbReference type="InterPro" id="IPR005029">
    <property type="entry name" value="Herpes_UL47"/>
</dbReference>
<evidence type="ECO:0000256" key="8">
    <source>
        <dbReference type="RuleBase" id="RU369113"/>
    </source>
</evidence>
<keyword evidence="8" id="KW-0426">Late protein</keyword>
<reference evidence="10" key="3">
    <citation type="submission" date="2004-11" db="EMBL/GenBank/DDBJ databases">
        <authorList>
            <person name="Aouacheria A.J."/>
            <person name="Banyai M."/>
            <person name="Rigal D."/>
            <person name="Schmidt C.J."/>
            <person name="Gillet G."/>
        </authorList>
    </citation>
    <scope>NUCLEOTIDE SEQUENCE</scope>
    <source>
        <strain evidence="10">FC126</strain>
    </source>
</reference>
<comment type="function">
    <text evidence="8">Tegument protein that can bind to various RNA transcripts. Plays a role in the attenuation of selective viral and cellular mRNA degradation by modulating the activity of host shutoff RNase UL41/VHS. Also plays a role in the primary envelopment of virions in the perinuclear space, probably by interacting with two nuclear egress proteins UL31 and UL34.</text>
</comment>
<dbReference type="EMBL" id="AF282130">
    <property type="protein sequence ID" value="AAG30087.1"/>
    <property type="molecule type" value="Genomic_DNA"/>
</dbReference>
<keyword evidence="8" id="KW-0694">RNA-binding</keyword>
<comment type="similarity">
    <text evidence="3 8">Belongs to the alphaherpesvirinae HHV-1 UL47 family.</text>
</comment>
<name>Q9DGV9_MEHV1</name>
<dbReference type="GeneID" id="918536"/>
<proteinExistence type="inferred from homology"/>
<keyword evidence="5 8" id="KW-0920">Virion tegument</keyword>
<evidence type="ECO:0000313" key="12">
    <source>
        <dbReference type="Proteomes" id="UP000175168"/>
    </source>
</evidence>
<evidence type="ECO:0000256" key="3">
    <source>
        <dbReference type="ARBA" id="ARBA00005238"/>
    </source>
</evidence>
<organism evidence="11 12">
    <name type="scientific">Meleagrid herpesvirus 1</name>
    <name type="common">MeHV-1</name>
    <name type="synonym">Turkey herpesvirus</name>
    <dbReference type="NCBI Taxonomy" id="37108"/>
    <lineage>
        <taxon>Viruses</taxon>
        <taxon>Duplodnaviria</taxon>
        <taxon>Heunggongvirae</taxon>
        <taxon>Peploviricota</taxon>
        <taxon>Herviviricetes</taxon>
        <taxon>Herpesvirales</taxon>
        <taxon>Orthoherpesviridae</taxon>
        <taxon>Alphaherpesvirinae</taxon>
        <taxon>Mardivirus</taxon>
        <taxon>Mardivirus meleagridalpha1</taxon>
    </lineage>
</organism>
<dbReference type="GO" id="GO:0003723">
    <property type="term" value="F:RNA binding"/>
    <property type="evidence" value="ECO:0007669"/>
    <property type="project" value="UniProtKB-UniRule"/>
</dbReference>
<dbReference type="OrthoDB" id="14517at10239"/>
<feature type="compositionally biased region" description="Basic residues" evidence="9">
    <location>
        <begin position="196"/>
        <end position="211"/>
    </location>
</feature>
<evidence type="ECO:0000256" key="2">
    <source>
        <dbReference type="ARBA" id="ARBA00004192"/>
    </source>
</evidence>
<comment type="domain">
    <text evidence="8">The nuclear export signal is CRM1-dependent.</text>
</comment>
<feature type="region of interest" description="Disordered" evidence="9">
    <location>
        <begin position="109"/>
        <end position="262"/>
    </location>
</feature>
<organismHost>
    <name type="scientific">Meleagris gallopavo</name>
    <name type="common">Wild turkey</name>
    <dbReference type="NCBI Taxonomy" id="9103"/>
</organismHost>
<comment type="subcellular location">
    <subcellularLocation>
        <location evidence="2 8">Host cytoplasm</location>
    </subcellularLocation>
    <subcellularLocation>
        <location evidence="1 8">Host nucleus</location>
    </subcellularLocation>
    <subcellularLocation>
        <location evidence="8">Virion tegument</location>
    </subcellularLocation>
    <text evidence="8">Major tegument protein of the virion. Undergoes nucleocytoplasmic shuttling during infection. Localizes to the major sites of transcription in the infected cell nucleus.</text>
</comment>
<gene>
    <name evidence="11" type="primary">HVT055</name>
    <name evidence="10" type="synonym">UL47</name>
</gene>
<dbReference type="Pfam" id="PF03362">
    <property type="entry name" value="Herpes_UL47"/>
    <property type="match status" value="1"/>
</dbReference>
<evidence type="ECO:0000256" key="1">
    <source>
        <dbReference type="ARBA" id="ARBA00004147"/>
    </source>
</evidence>
<evidence type="ECO:0000256" key="5">
    <source>
        <dbReference type="ARBA" id="ARBA00022580"/>
    </source>
</evidence>
<keyword evidence="6 8" id="KW-0946">Virion</keyword>
<keyword evidence="4 8" id="KW-1048">Host nucleus</keyword>
<dbReference type="KEGG" id="vg:918536"/>
<dbReference type="EMBL" id="AF291866">
    <property type="protein sequence ID" value="AAG45785.1"/>
    <property type="molecule type" value="Genomic_DNA"/>
</dbReference>
<organismHost>
    <name type="scientific">Gallus gallus</name>
    <name type="common">Chicken</name>
    <dbReference type="NCBI Taxonomy" id="9031"/>
</organismHost>
<reference evidence="10" key="1">
    <citation type="journal article" date="2001" name="J. Gen. Virol.">
        <title>The genome of herpesvirus of turkeys: comparative analysis with Marek's disease viruses.</title>
        <authorList>
            <person name="Kingham B.F."/>
            <person name="Zelnik V."/>
            <person name="Kopacek J."/>
            <person name="Majerciak V."/>
            <person name="Ney E."/>
            <person name="Schmidt C.J."/>
        </authorList>
    </citation>
    <scope>NUCLEOTIDE SEQUENCE</scope>
    <source>
        <strain evidence="10">FC126</strain>
    </source>
</reference>
<feature type="compositionally biased region" description="Basic residues" evidence="9">
    <location>
        <begin position="130"/>
        <end position="163"/>
    </location>
</feature>
<accession>Q9DGV9</accession>
<dbReference type="GO" id="GO:0042025">
    <property type="term" value="C:host cell nucleus"/>
    <property type="evidence" value="ECO:0007669"/>
    <property type="project" value="UniProtKB-SubCell"/>
</dbReference>
<evidence type="ECO:0000256" key="9">
    <source>
        <dbReference type="SAM" id="MobiDB-lite"/>
    </source>
</evidence>
<reference evidence="11 12" key="2">
    <citation type="journal article" date="2001" name="J. Virol.">
        <title>The genome of turkey herpesvirus.</title>
        <authorList>
            <person name="Afonso C.L."/>
            <person name="Tulman E.R."/>
            <person name="Lu Z."/>
            <person name="Zsak L."/>
            <person name="Rock D.L."/>
            <person name="Kutish G.F."/>
        </authorList>
    </citation>
    <scope>NUCLEOTIDE SEQUENCE [LARGE SCALE GENOMIC DNA]</scope>
    <source>
        <strain evidence="11">FC126</strain>
    </source>
</reference>
<evidence type="ECO:0000256" key="4">
    <source>
        <dbReference type="ARBA" id="ARBA00022562"/>
    </source>
</evidence>
<dbReference type="GO" id="GO:0006355">
    <property type="term" value="P:regulation of DNA-templated transcription"/>
    <property type="evidence" value="ECO:0007669"/>
    <property type="project" value="UniProtKB-UniRule"/>
</dbReference>
<dbReference type="GO" id="GO:0030430">
    <property type="term" value="C:host cell cytoplasm"/>
    <property type="evidence" value="ECO:0007669"/>
    <property type="project" value="UniProtKB-SubCell"/>
</dbReference>
<keyword evidence="8" id="KW-0804">Transcription</keyword>
<keyword evidence="7 8" id="KW-1035">Host cytoplasm</keyword>
<keyword evidence="8" id="KW-0805">Transcription regulation</keyword>
<dbReference type="Proteomes" id="UP000175168">
    <property type="component" value="Segment"/>
</dbReference>
<evidence type="ECO:0000256" key="6">
    <source>
        <dbReference type="ARBA" id="ARBA00022844"/>
    </source>
</evidence>
<protein>
    <recommendedName>
        <fullName evidence="8">Tegument protein UL47</fullName>
    </recommendedName>
</protein>
<dbReference type="GO" id="GO:0019033">
    <property type="term" value="C:viral tegument"/>
    <property type="evidence" value="ECO:0007669"/>
    <property type="project" value="UniProtKB-SubCell"/>
</dbReference>
<keyword evidence="12" id="KW-1185">Reference proteome</keyword>
<evidence type="ECO:0000256" key="7">
    <source>
        <dbReference type="ARBA" id="ARBA00023200"/>
    </source>
</evidence>
<evidence type="ECO:0000313" key="10">
    <source>
        <dbReference type="EMBL" id="AAG30087.1"/>
    </source>
</evidence>